<reference evidence="2 3" key="1">
    <citation type="submission" date="2020-02" db="EMBL/GenBank/DDBJ databases">
        <title>Genome sequence of the type strain CCBAU10050 of Rhizobium daejeonense.</title>
        <authorList>
            <person name="Gao J."/>
            <person name="Sun J."/>
        </authorList>
    </citation>
    <scope>NUCLEOTIDE SEQUENCE [LARGE SCALE GENOMIC DNA]</scope>
    <source>
        <strain evidence="2 3">CCBAU10050</strain>
    </source>
</reference>
<dbReference type="Proteomes" id="UP000477849">
    <property type="component" value="Unassembled WGS sequence"/>
</dbReference>
<evidence type="ECO:0000256" key="1">
    <source>
        <dbReference type="SAM" id="MobiDB-lite"/>
    </source>
</evidence>
<keyword evidence="3" id="KW-1185">Reference proteome</keyword>
<feature type="region of interest" description="Disordered" evidence="1">
    <location>
        <begin position="37"/>
        <end position="56"/>
    </location>
</feature>
<protein>
    <recommendedName>
        <fullName evidence="4">DUF2635 domain-containing protein</fullName>
    </recommendedName>
</protein>
<evidence type="ECO:0000313" key="3">
    <source>
        <dbReference type="Proteomes" id="UP000477849"/>
    </source>
</evidence>
<organism evidence="2 3">
    <name type="scientific">Rhizobium daejeonense</name>
    <dbReference type="NCBI Taxonomy" id="240521"/>
    <lineage>
        <taxon>Bacteria</taxon>
        <taxon>Pseudomonadati</taxon>
        <taxon>Pseudomonadota</taxon>
        <taxon>Alphaproteobacteria</taxon>
        <taxon>Hyphomicrobiales</taxon>
        <taxon>Rhizobiaceae</taxon>
        <taxon>Rhizobium/Agrobacterium group</taxon>
        <taxon>Rhizobium</taxon>
    </lineage>
</organism>
<evidence type="ECO:0000313" key="2">
    <source>
        <dbReference type="EMBL" id="NGO64197.1"/>
    </source>
</evidence>
<dbReference type="EMBL" id="JAAKZH010000003">
    <property type="protein sequence ID" value="NGO64197.1"/>
    <property type="molecule type" value="Genomic_DNA"/>
</dbReference>
<name>A0A6M1S4F9_9HYPH</name>
<sequence length="56" mass="6246">MTVLYVAAPGRLIPNGWPEDGRPIDPLSQFHRRMVKDGDLIVKPESSKKKDDADGK</sequence>
<gene>
    <name evidence="2" type="ORF">G6N76_10960</name>
</gene>
<dbReference type="RefSeq" id="WP_163905270.1">
    <property type="nucleotide sequence ID" value="NZ_CP048427.1"/>
</dbReference>
<evidence type="ECO:0008006" key="4">
    <source>
        <dbReference type="Google" id="ProtNLM"/>
    </source>
</evidence>
<dbReference type="AlphaFoldDB" id="A0A6M1S4F9"/>
<proteinExistence type="predicted"/>
<comment type="caution">
    <text evidence="2">The sequence shown here is derived from an EMBL/GenBank/DDBJ whole genome shotgun (WGS) entry which is preliminary data.</text>
</comment>
<accession>A0A6M1S4F9</accession>